<evidence type="ECO:0000256" key="13">
    <source>
        <dbReference type="ARBA" id="ARBA00049645"/>
    </source>
</evidence>
<dbReference type="KEGG" id="malv:MALV_53010"/>
<dbReference type="PANTHER" id="PTHR46696">
    <property type="entry name" value="P450, PUTATIVE (EUROFUNG)-RELATED"/>
    <property type="match status" value="1"/>
</dbReference>
<keyword evidence="11" id="KW-1207">Sterol metabolism</keyword>
<name>A0A6N4UYM3_9MYCO</name>
<dbReference type="InterPro" id="IPR002397">
    <property type="entry name" value="Cyt_P450_B"/>
</dbReference>
<evidence type="ECO:0000256" key="16">
    <source>
        <dbReference type="ARBA" id="ARBA00082981"/>
    </source>
</evidence>
<evidence type="ECO:0000256" key="15">
    <source>
        <dbReference type="ARBA" id="ARBA00079588"/>
    </source>
</evidence>
<evidence type="ECO:0000256" key="12">
    <source>
        <dbReference type="ARBA" id="ARBA00023221"/>
    </source>
</evidence>
<keyword evidence="7" id="KW-0560">Oxidoreductase</keyword>
<dbReference type="PANTHER" id="PTHR46696:SF1">
    <property type="entry name" value="CYTOCHROME P450 YJIB-RELATED"/>
    <property type="match status" value="1"/>
</dbReference>
<evidence type="ECO:0000256" key="3">
    <source>
        <dbReference type="ARBA" id="ARBA00022548"/>
    </source>
</evidence>
<evidence type="ECO:0000256" key="7">
    <source>
        <dbReference type="ARBA" id="ARBA00023002"/>
    </source>
</evidence>
<dbReference type="GO" id="GO:0005506">
    <property type="term" value="F:iron ion binding"/>
    <property type="evidence" value="ECO:0007669"/>
    <property type="project" value="InterPro"/>
</dbReference>
<evidence type="ECO:0000256" key="17">
    <source>
        <dbReference type="ARBA" id="ARBA00083909"/>
    </source>
</evidence>
<evidence type="ECO:0000256" key="11">
    <source>
        <dbReference type="ARBA" id="ARBA00023166"/>
    </source>
</evidence>
<keyword evidence="4" id="KW-0349">Heme</keyword>
<evidence type="ECO:0000256" key="8">
    <source>
        <dbReference type="ARBA" id="ARBA00023004"/>
    </source>
</evidence>
<dbReference type="GO" id="GO:0004497">
    <property type="term" value="F:monooxygenase activity"/>
    <property type="evidence" value="ECO:0007669"/>
    <property type="project" value="UniProtKB-KW"/>
</dbReference>
<dbReference type="GO" id="GO:0008203">
    <property type="term" value="P:cholesterol metabolic process"/>
    <property type="evidence" value="ECO:0007669"/>
    <property type="project" value="UniProtKB-KW"/>
</dbReference>
<evidence type="ECO:0000256" key="9">
    <source>
        <dbReference type="ARBA" id="ARBA00023033"/>
    </source>
</evidence>
<dbReference type="InterPro" id="IPR001128">
    <property type="entry name" value="Cyt_P450"/>
</dbReference>
<evidence type="ECO:0000256" key="2">
    <source>
        <dbReference type="ARBA" id="ARBA00010617"/>
    </source>
</evidence>
<dbReference type="GO" id="GO:0016042">
    <property type="term" value="P:lipid catabolic process"/>
    <property type="evidence" value="ECO:0007669"/>
    <property type="project" value="UniProtKB-KW"/>
</dbReference>
<gene>
    <name evidence="18" type="ORF">MALV_53010</name>
</gene>
<protein>
    <recommendedName>
        <fullName evidence="14">Steroid C26-monooxygenase</fullName>
    </recommendedName>
    <alternativeName>
        <fullName evidence="15">Cholest-4-en-3-one C26-monooxygenase</fullName>
    </alternativeName>
    <alternativeName>
        <fullName evidence="17">Cholesterol C26-monooxygenase</fullName>
    </alternativeName>
    <alternativeName>
        <fullName evidence="16">Steroid C27-monooxygenase</fullName>
    </alternativeName>
</protein>
<dbReference type="InterPro" id="IPR036396">
    <property type="entry name" value="Cyt_P450_sf"/>
</dbReference>
<comment type="similarity">
    <text evidence="2">Belongs to the cytochrome P450 family.</text>
</comment>
<comment type="cofactor">
    <cofactor evidence="1">
        <name>heme</name>
        <dbReference type="ChEBI" id="CHEBI:30413"/>
    </cofactor>
</comment>
<organism evidence="18 19">
    <name type="scientific">Mycolicibacterium alvei</name>
    <dbReference type="NCBI Taxonomy" id="67081"/>
    <lineage>
        <taxon>Bacteria</taxon>
        <taxon>Bacillati</taxon>
        <taxon>Actinomycetota</taxon>
        <taxon>Actinomycetes</taxon>
        <taxon>Mycobacteriales</taxon>
        <taxon>Mycobacteriaceae</taxon>
        <taxon>Mycolicibacterium</taxon>
    </lineage>
</organism>
<keyword evidence="3" id="KW-0153">Cholesterol metabolism</keyword>
<evidence type="ECO:0000256" key="14">
    <source>
        <dbReference type="ARBA" id="ARBA00070775"/>
    </source>
</evidence>
<dbReference type="Proteomes" id="UP000466906">
    <property type="component" value="Chromosome"/>
</dbReference>
<keyword evidence="8" id="KW-0408">Iron</keyword>
<comment type="pathway">
    <text evidence="13">Steroid metabolism; cholesterol degradation.</text>
</comment>
<proteinExistence type="inferred from homology"/>
<keyword evidence="19" id="KW-1185">Reference proteome</keyword>
<dbReference type="GO" id="GO:0016705">
    <property type="term" value="F:oxidoreductase activity, acting on paired donors, with incorporation or reduction of molecular oxygen"/>
    <property type="evidence" value="ECO:0007669"/>
    <property type="project" value="InterPro"/>
</dbReference>
<keyword evidence="6" id="KW-0442">Lipid degradation</keyword>
<evidence type="ECO:0000313" key="19">
    <source>
        <dbReference type="Proteomes" id="UP000466906"/>
    </source>
</evidence>
<evidence type="ECO:0000256" key="4">
    <source>
        <dbReference type="ARBA" id="ARBA00022617"/>
    </source>
</evidence>
<dbReference type="PRINTS" id="PR00359">
    <property type="entry name" value="BP450"/>
</dbReference>
<dbReference type="AlphaFoldDB" id="A0A6N4UYM3"/>
<evidence type="ECO:0000256" key="5">
    <source>
        <dbReference type="ARBA" id="ARBA00022723"/>
    </source>
</evidence>
<dbReference type="Pfam" id="PF00067">
    <property type="entry name" value="p450"/>
    <property type="match status" value="1"/>
</dbReference>
<accession>A0A6N4UYM3</accession>
<evidence type="ECO:0000256" key="10">
    <source>
        <dbReference type="ARBA" id="ARBA00023098"/>
    </source>
</evidence>
<evidence type="ECO:0000256" key="1">
    <source>
        <dbReference type="ARBA" id="ARBA00001971"/>
    </source>
</evidence>
<keyword evidence="9" id="KW-0503">Monooxygenase</keyword>
<keyword evidence="5" id="KW-0479">Metal-binding</keyword>
<keyword evidence="12" id="KW-0753">Steroid metabolism</keyword>
<dbReference type="SUPFAM" id="SSF48264">
    <property type="entry name" value="Cytochrome P450"/>
    <property type="match status" value="1"/>
</dbReference>
<dbReference type="FunFam" id="1.10.630.10:FF:000018">
    <property type="entry name" value="Cytochrome P450 monooxygenase"/>
    <property type="match status" value="1"/>
</dbReference>
<evidence type="ECO:0000256" key="6">
    <source>
        <dbReference type="ARBA" id="ARBA00022963"/>
    </source>
</evidence>
<dbReference type="GO" id="GO:0020037">
    <property type="term" value="F:heme binding"/>
    <property type="evidence" value="ECO:0007669"/>
    <property type="project" value="InterPro"/>
</dbReference>
<dbReference type="RefSeq" id="WP_163669097.1">
    <property type="nucleotide sequence ID" value="NZ_AP022565.1"/>
</dbReference>
<dbReference type="Gene3D" id="1.10.630.10">
    <property type="entry name" value="Cytochrome P450"/>
    <property type="match status" value="1"/>
</dbReference>
<dbReference type="EMBL" id="AP022565">
    <property type="protein sequence ID" value="BBX30176.1"/>
    <property type="molecule type" value="Genomic_DNA"/>
</dbReference>
<sequence>MTKAQVIFDPFSEEFFNNPFDMYRRMRQDAPLYYNEDSDFYALTRHEDVSAALKDHEAFSSSRGCDLAMVQSDEPPQKSIIFMDPPDHRHMRSLLNKAFTPRMIQSQRDTVVEQIDHHLGLIDSDEFDVVQDFSGPFPVEVITRMAGVDPEYRQQVRHWIDTSLSREPGQIGYSEAGMQANIDTGIYYYGLVQKRRENPQDDMISRLIAAEIPGEDGQMRRLDDIEITGFATLLGGAGAETVTKLVGTAMVLFARNPEQWQKLLDDREKVPAAVEELLRYEGPVQYNVRYTLKEAHVPSGTIPAGKAVFLISAAANRDPDAFTDADTFDIDRDRTEAQNLGLGYGIHSCLGAALARMESAIALEKLLDFMPRYEVKWDELQRVHMQNVAGYSHVPVRVLR</sequence>
<evidence type="ECO:0000313" key="18">
    <source>
        <dbReference type="EMBL" id="BBX30176.1"/>
    </source>
</evidence>
<reference evidence="18 19" key="1">
    <citation type="journal article" date="2019" name="Emerg. Microbes Infect.">
        <title>Comprehensive subspecies identification of 175 nontuberculous mycobacteria species based on 7547 genomic profiles.</title>
        <authorList>
            <person name="Matsumoto Y."/>
            <person name="Kinjo T."/>
            <person name="Motooka D."/>
            <person name="Nabeya D."/>
            <person name="Jung N."/>
            <person name="Uechi K."/>
            <person name="Horii T."/>
            <person name="Iida T."/>
            <person name="Fujita J."/>
            <person name="Nakamura S."/>
        </authorList>
    </citation>
    <scope>NUCLEOTIDE SEQUENCE [LARGE SCALE GENOMIC DNA]</scope>
    <source>
        <strain evidence="18 19">JCM 12272</strain>
    </source>
</reference>
<keyword evidence="10" id="KW-0443">Lipid metabolism</keyword>